<keyword evidence="3" id="KW-1185">Reference proteome</keyword>
<feature type="region of interest" description="Disordered" evidence="1">
    <location>
        <begin position="122"/>
        <end position="173"/>
    </location>
</feature>
<sequence>MTCKEHANNMDKRPAHTPATPTPCLTHAPAPTPGTYGHHASTTHGAQADRPAGKGQPPVAGSGITAPYWGWKGPRFKSQTPPPPPQLISTDIRARGPGHLGSLGGLMEMGGQWAHLSLLSAPTPPADTQGDPPSPYNSLTLAGAPMPSGPLPGARHPPMATPHHPLGYPLTPL</sequence>
<evidence type="ECO:0000313" key="2">
    <source>
        <dbReference type="EMBL" id="TFJ97334.1"/>
    </source>
</evidence>
<name>A0A4D9DJA7_9SAUR</name>
<dbReference type="EMBL" id="QXTE01000508">
    <property type="protein sequence ID" value="TFJ97334.1"/>
    <property type="molecule type" value="Genomic_DNA"/>
</dbReference>
<feature type="compositionally biased region" description="Basic and acidic residues" evidence="1">
    <location>
        <begin position="1"/>
        <end position="14"/>
    </location>
</feature>
<dbReference type="Proteomes" id="UP000297703">
    <property type="component" value="Unassembled WGS sequence"/>
</dbReference>
<dbReference type="AlphaFoldDB" id="A0A4D9DJA7"/>
<organism evidence="2 3">
    <name type="scientific">Platysternon megacephalum</name>
    <name type="common">big-headed turtle</name>
    <dbReference type="NCBI Taxonomy" id="55544"/>
    <lineage>
        <taxon>Eukaryota</taxon>
        <taxon>Metazoa</taxon>
        <taxon>Chordata</taxon>
        <taxon>Craniata</taxon>
        <taxon>Vertebrata</taxon>
        <taxon>Euteleostomi</taxon>
        <taxon>Archelosauria</taxon>
        <taxon>Testudinata</taxon>
        <taxon>Testudines</taxon>
        <taxon>Cryptodira</taxon>
        <taxon>Durocryptodira</taxon>
        <taxon>Testudinoidea</taxon>
        <taxon>Platysternidae</taxon>
        <taxon>Platysternon</taxon>
    </lineage>
</organism>
<feature type="region of interest" description="Disordered" evidence="1">
    <location>
        <begin position="1"/>
        <end position="96"/>
    </location>
</feature>
<accession>A0A4D9DJA7</accession>
<proteinExistence type="predicted"/>
<comment type="caution">
    <text evidence="2">The sequence shown here is derived from an EMBL/GenBank/DDBJ whole genome shotgun (WGS) entry which is preliminary data.</text>
</comment>
<reference evidence="2 3" key="2">
    <citation type="submission" date="2019-04" db="EMBL/GenBank/DDBJ databases">
        <title>The genome sequence of big-headed turtle.</title>
        <authorList>
            <person name="Gong S."/>
        </authorList>
    </citation>
    <scope>NUCLEOTIDE SEQUENCE [LARGE SCALE GENOMIC DNA]</scope>
    <source>
        <strain evidence="2">DO16091913</strain>
        <tissue evidence="2">Muscle</tissue>
    </source>
</reference>
<protein>
    <submittedName>
        <fullName evidence="2">Mucin-15</fullName>
    </submittedName>
</protein>
<evidence type="ECO:0000256" key="1">
    <source>
        <dbReference type="SAM" id="MobiDB-lite"/>
    </source>
</evidence>
<gene>
    <name evidence="2" type="ORF">DR999_PMT20843</name>
</gene>
<reference evidence="2 3" key="1">
    <citation type="submission" date="2019-04" db="EMBL/GenBank/DDBJ databases">
        <title>Draft genome of the big-headed turtle Platysternon megacephalum.</title>
        <authorList>
            <person name="Gong S."/>
        </authorList>
    </citation>
    <scope>NUCLEOTIDE SEQUENCE [LARGE SCALE GENOMIC DNA]</scope>
    <source>
        <strain evidence="2">DO16091913</strain>
        <tissue evidence="2">Muscle</tissue>
    </source>
</reference>
<evidence type="ECO:0000313" key="3">
    <source>
        <dbReference type="Proteomes" id="UP000297703"/>
    </source>
</evidence>